<comment type="caution">
    <text evidence="1">The sequence shown here is derived from an EMBL/GenBank/DDBJ whole genome shotgun (WGS) entry which is preliminary data.</text>
</comment>
<gene>
    <name evidence="1" type="ORF">AVEN_64634_1</name>
</gene>
<reference evidence="1 2" key="1">
    <citation type="journal article" date="2019" name="Sci. Rep.">
        <title>Orb-weaving spider Araneus ventricosus genome elucidates the spidroin gene catalogue.</title>
        <authorList>
            <person name="Kono N."/>
            <person name="Nakamura H."/>
            <person name="Ohtoshi R."/>
            <person name="Moran D.A.P."/>
            <person name="Shinohara A."/>
            <person name="Yoshida Y."/>
            <person name="Fujiwara M."/>
            <person name="Mori M."/>
            <person name="Tomita M."/>
            <person name="Arakawa K."/>
        </authorList>
    </citation>
    <scope>NUCLEOTIDE SEQUENCE [LARGE SCALE GENOMIC DNA]</scope>
</reference>
<dbReference type="EMBL" id="BGPR01016757">
    <property type="protein sequence ID" value="GBN74053.1"/>
    <property type="molecule type" value="Genomic_DNA"/>
</dbReference>
<dbReference type="AlphaFoldDB" id="A0A4Y2RED4"/>
<proteinExistence type="predicted"/>
<evidence type="ECO:0000313" key="1">
    <source>
        <dbReference type="EMBL" id="GBN74053.1"/>
    </source>
</evidence>
<organism evidence="1 2">
    <name type="scientific">Araneus ventricosus</name>
    <name type="common">Orbweaver spider</name>
    <name type="synonym">Epeira ventricosa</name>
    <dbReference type="NCBI Taxonomy" id="182803"/>
    <lineage>
        <taxon>Eukaryota</taxon>
        <taxon>Metazoa</taxon>
        <taxon>Ecdysozoa</taxon>
        <taxon>Arthropoda</taxon>
        <taxon>Chelicerata</taxon>
        <taxon>Arachnida</taxon>
        <taxon>Araneae</taxon>
        <taxon>Araneomorphae</taxon>
        <taxon>Entelegynae</taxon>
        <taxon>Araneoidea</taxon>
        <taxon>Araneidae</taxon>
        <taxon>Araneus</taxon>
    </lineage>
</organism>
<name>A0A4Y2RED4_ARAVE</name>
<protein>
    <submittedName>
        <fullName evidence="1">Uncharacterized protein</fullName>
    </submittedName>
</protein>
<evidence type="ECO:0000313" key="2">
    <source>
        <dbReference type="Proteomes" id="UP000499080"/>
    </source>
</evidence>
<accession>A0A4Y2RED4</accession>
<sequence>MTRTTPQMTPPSPNFRTTPAALYFTLTDLVCTKSSYMAVLLWNRVSNLESSALRRNHEATAASIVDEVIDSTVVATNKSYQAEMCPNFNFENH</sequence>
<dbReference type="Proteomes" id="UP000499080">
    <property type="component" value="Unassembled WGS sequence"/>
</dbReference>
<keyword evidence="2" id="KW-1185">Reference proteome</keyword>